<evidence type="ECO:0000256" key="1">
    <source>
        <dbReference type="SAM" id="MobiDB-lite"/>
    </source>
</evidence>
<feature type="region of interest" description="Disordered" evidence="1">
    <location>
        <begin position="85"/>
        <end position="143"/>
    </location>
</feature>
<sequence>MPAHSPHLSSIHATSDPFTSAMSVTILPSSPMTCSQAPVPALLPMATVPSKKPKLSLDTTNTSPLLRGKASTSLRLETLSATSPTIRNTFRNGPDAVRSARRPALRPALTPLTTSVPSDPIRKPTPIRTEAPNSAESADLSSSASSVASVSTVDSLASAVPYTVAFNLNSILSNGPIPRAPRRVQLRPMFPRAKKVAFRAPLTEDIETSKYTLSHYDVASSMITHSTPGVPPSQHREDEDVPLEEPRHEGVDAVAHMTLDETSHLSANPEAHAEGDADETVPIPCTPVAGRNKRDREWCWTLGPVDSSVSAIDQRHERGIDACEADAKS</sequence>
<feature type="region of interest" description="Disordered" evidence="1">
    <location>
        <begin position="268"/>
        <end position="288"/>
    </location>
</feature>
<dbReference type="Proteomes" id="UP000011761">
    <property type="component" value="Unassembled WGS sequence"/>
</dbReference>
<reference evidence="2 3" key="1">
    <citation type="journal article" date="2012" name="PLoS Pathog.">
        <title>Diverse lifestyles and strategies of plant pathogenesis encoded in the genomes of eighteen Dothideomycetes fungi.</title>
        <authorList>
            <person name="Ohm R.A."/>
            <person name="Feau N."/>
            <person name="Henrissat B."/>
            <person name="Schoch C.L."/>
            <person name="Horwitz B.A."/>
            <person name="Barry K.W."/>
            <person name="Condon B.J."/>
            <person name="Copeland A.C."/>
            <person name="Dhillon B."/>
            <person name="Glaser F."/>
            <person name="Hesse C.N."/>
            <person name="Kosti I."/>
            <person name="LaButti K."/>
            <person name="Lindquist E.A."/>
            <person name="Lucas S."/>
            <person name="Salamov A.A."/>
            <person name="Bradshaw R.E."/>
            <person name="Ciuffetti L."/>
            <person name="Hamelin R.C."/>
            <person name="Kema G.H.J."/>
            <person name="Lawrence C."/>
            <person name="Scott J.A."/>
            <person name="Spatafora J.W."/>
            <person name="Turgeon B.G."/>
            <person name="de Wit P.J.G.M."/>
            <person name="Zhong S."/>
            <person name="Goodwin S.B."/>
            <person name="Grigoriev I.V."/>
        </authorList>
    </citation>
    <scope>NUCLEOTIDE SEQUENCE [LARGE SCALE GENOMIC DNA]</scope>
    <source>
        <strain evidence="2 3">UAMH 10762</strain>
    </source>
</reference>
<accession>M2N9H0</accession>
<dbReference type="AlphaFoldDB" id="M2N9H0"/>
<dbReference type="OrthoDB" id="5206740at2759"/>
<dbReference type="KEGG" id="bcom:BAUCODRAFT_35436"/>
<feature type="compositionally biased region" description="Low complexity" evidence="1">
    <location>
        <begin position="134"/>
        <end position="143"/>
    </location>
</feature>
<dbReference type="RefSeq" id="XP_007677478.1">
    <property type="nucleotide sequence ID" value="XM_007679288.1"/>
</dbReference>
<dbReference type="GeneID" id="19112694"/>
<name>M2N9H0_BAUPA</name>
<dbReference type="HOGENOM" id="CLU_044724_0_0_1"/>
<dbReference type="eggNOG" id="ENOG502SN8F">
    <property type="taxonomic scope" value="Eukaryota"/>
</dbReference>
<proteinExistence type="predicted"/>
<dbReference type="EMBL" id="KB445557">
    <property type="protein sequence ID" value="EMC95460.1"/>
    <property type="molecule type" value="Genomic_DNA"/>
</dbReference>
<dbReference type="OMA" id="WTLGPIK"/>
<feature type="compositionally biased region" description="Low complexity" evidence="1">
    <location>
        <begin position="105"/>
        <end position="114"/>
    </location>
</feature>
<organism evidence="2 3">
    <name type="scientific">Baudoinia panamericana (strain UAMH 10762)</name>
    <name type="common">Angels' share fungus</name>
    <name type="synonym">Baudoinia compniacensis (strain UAMH 10762)</name>
    <dbReference type="NCBI Taxonomy" id="717646"/>
    <lineage>
        <taxon>Eukaryota</taxon>
        <taxon>Fungi</taxon>
        <taxon>Dikarya</taxon>
        <taxon>Ascomycota</taxon>
        <taxon>Pezizomycotina</taxon>
        <taxon>Dothideomycetes</taxon>
        <taxon>Dothideomycetidae</taxon>
        <taxon>Mycosphaerellales</taxon>
        <taxon>Teratosphaeriaceae</taxon>
        <taxon>Baudoinia</taxon>
    </lineage>
</organism>
<evidence type="ECO:0000313" key="2">
    <source>
        <dbReference type="EMBL" id="EMC95460.1"/>
    </source>
</evidence>
<protein>
    <submittedName>
        <fullName evidence="2">Uncharacterized protein</fullName>
    </submittedName>
</protein>
<keyword evidence="3" id="KW-1185">Reference proteome</keyword>
<evidence type="ECO:0000313" key="3">
    <source>
        <dbReference type="Proteomes" id="UP000011761"/>
    </source>
</evidence>
<gene>
    <name evidence="2" type="ORF">BAUCODRAFT_35436</name>
</gene>